<dbReference type="Gene3D" id="1.10.490.50">
    <property type="entry name" value="Antibiotic binding domain of TipA-like multidrug resistance regulators"/>
    <property type="match status" value="1"/>
</dbReference>
<dbReference type="SUPFAM" id="SSF89082">
    <property type="entry name" value="Antibiotic binding domain of TipA-like multidrug resistance regulators"/>
    <property type="match status" value="1"/>
</dbReference>
<dbReference type="InterPro" id="IPR036244">
    <property type="entry name" value="TipA-like_antibiotic-bd"/>
</dbReference>
<proteinExistence type="predicted"/>
<dbReference type="InterPro" id="IPR047057">
    <property type="entry name" value="MerR_fam"/>
</dbReference>
<dbReference type="Pfam" id="PF13411">
    <property type="entry name" value="MerR_1"/>
    <property type="match status" value="1"/>
</dbReference>
<dbReference type="PANTHER" id="PTHR30204">
    <property type="entry name" value="REDOX-CYCLING DRUG-SENSING TRANSCRIPTIONAL ACTIVATOR SOXR"/>
    <property type="match status" value="1"/>
</dbReference>
<dbReference type="InterPro" id="IPR012925">
    <property type="entry name" value="TipAS_dom"/>
</dbReference>
<sequence>MEYTVTKLARLSGVSARTLRYYDAVGLLRPGRVTESGYRIYGKEQVDKLQQVLFYRELGMPLSDIAKLLETPGFDKSAALKTHLAAMMEERERLTVLITTLEKTITHEEAGTLMNDKEKFEGFKREAVVKNEEKYGTEIREKYGDEAVDASNAKLMGLTKAEYDAMQQEGEALLALLDTAVAEGADPTGPKGKTACEMHKKWLMYTWPTYSPKAHKGLGTMYTADERFTAYYDKGRPGCAAFLKAAIDAFAK</sequence>
<evidence type="ECO:0000256" key="4">
    <source>
        <dbReference type="ARBA" id="ARBA00023163"/>
    </source>
</evidence>
<accession>A0A645BXT3</accession>
<dbReference type="EMBL" id="VSSQ01023157">
    <property type="protein sequence ID" value="MPM69918.1"/>
    <property type="molecule type" value="Genomic_DNA"/>
</dbReference>
<keyword evidence="2" id="KW-0238">DNA-binding</keyword>
<dbReference type="AlphaFoldDB" id="A0A645BXT3"/>
<evidence type="ECO:0000256" key="3">
    <source>
        <dbReference type="ARBA" id="ARBA00023159"/>
    </source>
</evidence>
<dbReference type="PROSITE" id="PS50937">
    <property type="entry name" value="HTH_MERR_2"/>
    <property type="match status" value="1"/>
</dbReference>
<dbReference type="Pfam" id="PF07739">
    <property type="entry name" value="TipAS"/>
    <property type="match status" value="1"/>
</dbReference>
<evidence type="ECO:0000256" key="2">
    <source>
        <dbReference type="ARBA" id="ARBA00023125"/>
    </source>
</evidence>
<dbReference type="InterPro" id="IPR009061">
    <property type="entry name" value="DNA-bd_dom_put_sf"/>
</dbReference>
<dbReference type="SUPFAM" id="SSF46955">
    <property type="entry name" value="Putative DNA-binding domain"/>
    <property type="match status" value="1"/>
</dbReference>
<feature type="domain" description="HTH merR-type" evidence="5">
    <location>
        <begin position="1"/>
        <end position="71"/>
    </location>
</feature>
<evidence type="ECO:0000256" key="1">
    <source>
        <dbReference type="ARBA" id="ARBA00023015"/>
    </source>
</evidence>
<dbReference type="SMART" id="SM00422">
    <property type="entry name" value="HTH_MERR"/>
    <property type="match status" value="1"/>
</dbReference>
<dbReference type="GO" id="GO:0003700">
    <property type="term" value="F:DNA-binding transcription factor activity"/>
    <property type="evidence" value="ECO:0007669"/>
    <property type="project" value="InterPro"/>
</dbReference>
<dbReference type="PRINTS" id="PR00040">
    <property type="entry name" value="HTHMERR"/>
</dbReference>
<dbReference type="CDD" id="cd01106">
    <property type="entry name" value="HTH_TipAL-Mta"/>
    <property type="match status" value="1"/>
</dbReference>
<dbReference type="Gene3D" id="1.10.1660.10">
    <property type="match status" value="1"/>
</dbReference>
<dbReference type="InterPro" id="IPR000551">
    <property type="entry name" value="MerR-type_HTH_dom"/>
</dbReference>
<name>A0A645BXT3_9ZZZZ</name>
<reference evidence="6" key="1">
    <citation type="submission" date="2019-08" db="EMBL/GenBank/DDBJ databases">
        <authorList>
            <person name="Kucharzyk K."/>
            <person name="Murdoch R.W."/>
            <person name="Higgins S."/>
            <person name="Loffler F."/>
        </authorList>
    </citation>
    <scope>NUCLEOTIDE SEQUENCE</scope>
</reference>
<comment type="caution">
    <text evidence="6">The sequence shown here is derived from an EMBL/GenBank/DDBJ whole genome shotgun (WGS) entry which is preliminary data.</text>
</comment>
<protein>
    <submittedName>
        <fullName evidence="6">HTH-type transcriptional activator mta</fullName>
    </submittedName>
</protein>
<organism evidence="6">
    <name type="scientific">bioreactor metagenome</name>
    <dbReference type="NCBI Taxonomy" id="1076179"/>
    <lineage>
        <taxon>unclassified sequences</taxon>
        <taxon>metagenomes</taxon>
        <taxon>ecological metagenomes</taxon>
    </lineage>
</organism>
<dbReference type="GO" id="GO:0003677">
    <property type="term" value="F:DNA binding"/>
    <property type="evidence" value="ECO:0007669"/>
    <property type="project" value="UniProtKB-KW"/>
</dbReference>
<keyword evidence="3" id="KW-0010">Activator</keyword>
<dbReference type="PANTHER" id="PTHR30204:SF90">
    <property type="entry name" value="HTH-TYPE TRANSCRIPTIONAL ACTIVATOR MTA"/>
    <property type="match status" value="1"/>
</dbReference>
<keyword evidence="4" id="KW-0804">Transcription</keyword>
<keyword evidence="1" id="KW-0805">Transcription regulation</keyword>
<evidence type="ECO:0000259" key="5">
    <source>
        <dbReference type="PROSITE" id="PS50937"/>
    </source>
</evidence>
<gene>
    <name evidence="6" type="primary">mta_17</name>
    <name evidence="6" type="ORF">SDC9_116866</name>
</gene>
<evidence type="ECO:0000313" key="6">
    <source>
        <dbReference type="EMBL" id="MPM69918.1"/>
    </source>
</evidence>